<keyword evidence="4 6" id="KW-1133">Transmembrane helix</keyword>
<evidence type="ECO:0000256" key="1">
    <source>
        <dbReference type="ARBA" id="ARBA00004127"/>
    </source>
</evidence>
<dbReference type="PANTHER" id="PTHR31142">
    <property type="entry name" value="TOBAMOVIRUS MULTIPLICATION PROTEIN 1-LIKE ISOFORM X1"/>
    <property type="match status" value="1"/>
</dbReference>
<feature type="transmembrane region" description="Helical" evidence="6">
    <location>
        <begin position="73"/>
        <end position="92"/>
    </location>
</feature>
<evidence type="ECO:0000256" key="5">
    <source>
        <dbReference type="ARBA" id="ARBA00023136"/>
    </source>
</evidence>
<accession>F4PXX6</accession>
<dbReference type="KEGG" id="dfa:DFA_00214"/>
<keyword evidence="9" id="KW-1185">Reference proteome</keyword>
<evidence type="ECO:0000313" key="9">
    <source>
        <dbReference type="Proteomes" id="UP000007797"/>
    </source>
</evidence>
<name>F4PXX6_CACFS</name>
<feature type="domain" description="THH1/TOM1/TOM3" evidence="7">
    <location>
        <begin position="4"/>
        <end position="209"/>
    </location>
</feature>
<dbReference type="EMBL" id="GL883014">
    <property type="protein sequence ID" value="EGG19636.1"/>
    <property type="molecule type" value="Genomic_DNA"/>
</dbReference>
<feature type="transmembrane region" description="Helical" evidence="6">
    <location>
        <begin position="139"/>
        <end position="161"/>
    </location>
</feature>
<reference evidence="9" key="1">
    <citation type="journal article" date="2011" name="Genome Res.">
        <title>Phylogeny-wide analysis of social amoeba genomes highlights ancient origins for complex intercellular communication.</title>
        <authorList>
            <person name="Heidel A.J."/>
            <person name="Lawal H.M."/>
            <person name="Felder M."/>
            <person name="Schilde C."/>
            <person name="Helps N.R."/>
            <person name="Tunggal B."/>
            <person name="Rivero F."/>
            <person name="John U."/>
            <person name="Schleicher M."/>
            <person name="Eichinger L."/>
            <person name="Platzer M."/>
            <person name="Noegel A.A."/>
            <person name="Schaap P."/>
            <person name="Gloeckner G."/>
        </authorList>
    </citation>
    <scope>NUCLEOTIDE SEQUENCE [LARGE SCALE GENOMIC DNA]</scope>
    <source>
        <strain evidence="9">SH3</strain>
    </source>
</reference>
<organism evidence="8 9">
    <name type="scientific">Cavenderia fasciculata</name>
    <name type="common">Slime mold</name>
    <name type="synonym">Dictyostelium fasciculatum</name>
    <dbReference type="NCBI Taxonomy" id="261658"/>
    <lineage>
        <taxon>Eukaryota</taxon>
        <taxon>Amoebozoa</taxon>
        <taxon>Evosea</taxon>
        <taxon>Eumycetozoa</taxon>
        <taxon>Dictyostelia</taxon>
        <taxon>Acytosteliales</taxon>
        <taxon>Cavenderiaceae</taxon>
        <taxon>Cavenderia</taxon>
    </lineage>
</organism>
<keyword evidence="5 6" id="KW-0472">Membrane</keyword>
<comment type="subcellular location">
    <subcellularLocation>
        <location evidence="1">Endomembrane system</location>
        <topology evidence="1">Multi-pass membrane protein</topology>
    </subcellularLocation>
</comment>
<feature type="transmembrane region" description="Helical" evidence="6">
    <location>
        <begin position="182"/>
        <end position="205"/>
    </location>
</feature>
<sequence length="264" mass="30476">MYSGLYYALGSIMCTIGILALILLVRAMFYPKSYAKKVFTATIVLAMFSRGVYFLLSPIIINGELDSFPLNAFLFWTYFMLFVSWADFYYQASVGRESNFFKSRAAVCLLTLFMFGSVVAIAIFFFISTSDDECKRVDLGTTFFIASLNLITAALFGIYGLKIYHLIDEYKVVLKRVHSWKIKAITWICSLCFLARSFMMVFSVVNLSDNPDTKAYSVDWYWLYQQQQQQQQQQQPFFHIYVNSLITYLEMNSSSASLEYIIDS</sequence>
<dbReference type="InterPro" id="IPR040226">
    <property type="entry name" value="THH1/TOM1/TOM3"/>
</dbReference>
<evidence type="ECO:0000256" key="2">
    <source>
        <dbReference type="ARBA" id="ARBA00006779"/>
    </source>
</evidence>
<dbReference type="Pfam" id="PF06454">
    <property type="entry name" value="THH1_TOM1-3_dom"/>
    <property type="match status" value="1"/>
</dbReference>
<feature type="transmembrane region" description="Helical" evidence="6">
    <location>
        <begin position="38"/>
        <end position="61"/>
    </location>
</feature>
<dbReference type="OrthoDB" id="17244at2759"/>
<comment type="similarity">
    <text evidence="2">Belongs to the plant tobamovirus multiplication TOM1 protein family.</text>
</comment>
<gene>
    <name evidence="8" type="ORF">DFA_00214</name>
</gene>
<dbReference type="PANTHER" id="PTHR31142:SF3">
    <property type="entry name" value="THH1_TOM1_TOM3 DOMAIN-CONTAINING PROTEIN"/>
    <property type="match status" value="1"/>
</dbReference>
<evidence type="ECO:0000313" key="8">
    <source>
        <dbReference type="EMBL" id="EGG19636.1"/>
    </source>
</evidence>
<evidence type="ECO:0000259" key="7">
    <source>
        <dbReference type="Pfam" id="PF06454"/>
    </source>
</evidence>
<feature type="transmembrane region" description="Helical" evidence="6">
    <location>
        <begin position="6"/>
        <end position="26"/>
    </location>
</feature>
<evidence type="ECO:0000256" key="6">
    <source>
        <dbReference type="SAM" id="Phobius"/>
    </source>
</evidence>
<dbReference type="GO" id="GO:0012505">
    <property type="term" value="C:endomembrane system"/>
    <property type="evidence" value="ECO:0007669"/>
    <property type="project" value="UniProtKB-SubCell"/>
</dbReference>
<keyword evidence="3 6" id="KW-0812">Transmembrane</keyword>
<protein>
    <recommendedName>
        <fullName evidence="7">THH1/TOM1/TOM3 domain-containing protein</fullName>
    </recommendedName>
</protein>
<dbReference type="GeneID" id="14871730"/>
<dbReference type="InterPro" id="IPR009457">
    <property type="entry name" value="THH1/TOM1/TOM3_dom"/>
</dbReference>
<dbReference type="RefSeq" id="XP_004357930.1">
    <property type="nucleotide sequence ID" value="XM_004357873.1"/>
</dbReference>
<feature type="transmembrane region" description="Helical" evidence="6">
    <location>
        <begin position="104"/>
        <end position="127"/>
    </location>
</feature>
<proteinExistence type="inferred from homology"/>
<evidence type="ECO:0000256" key="3">
    <source>
        <dbReference type="ARBA" id="ARBA00022692"/>
    </source>
</evidence>
<dbReference type="AlphaFoldDB" id="F4PXX6"/>
<evidence type="ECO:0000256" key="4">
    <source>
        <dbReference type="ARBA" id="ARBA00022989"/>
    </source>
</evidence>
<dbReference type="OMA" id="AITWICS"/>
<dbReference type="Proteomes" id="UP000007797">
    <property type="component" value="Unassembled WGS sequence"/>
</dbReference>